<evidence type="ECO:0000313" key="3">
    <source>
        <dbReference type="Proteomes" id="UP000886884"/>
    </source>
</evidence>
<evidence type="ECO:0000313" key="2">
    <source>
        <dbReference type="EMBL" id="HIV28273.1"/>
    </source>
</evidence>
<gene>
    <name evidence="2" type="ORF">IAA64_09890</name>
</gene>
<feature type="chain" id="PRO_5039038471" description="Bacterial repeat domain-containing protein" evidence="1">
    <location>
        <begin position="25"/>
        <end position="806"/>
    </location>
</feature>
<name>A0A9D1TDK0_9FIRM</name>
<protein>
    <recommendedName>
        <fullName evidence="4">Bacterial repeat domain-containing protein</fullName>
    </recommendedName>
</protein>
<evidence type="ECO:0000256" key="1">
    <source>
        <dbReference type="SAM" id="SignalP"/>
    </source>
</evidence>
<keyword evidence="1" id="KW-0732">Signal</keyword>
<organism evidence="2 3">
    <name type="scientific">Candidatus Ornithocaccomicrobium faecavium</name>
    <dbReference type="NCBI Taxonomy" id="2840890"/>
    <lineage>
        <taxon>Bacteria</taxon>
        <taxon>Bacillati</taxon>
        <taxon>Bacillota</taxon>
        <taxon>Clostridia</taxon>
        <taxon>Candidatus Ornithocaccomicrobium</taxon>
    </lineage>
</organism>
<feature type="signal peptide" evidence="1">
    <location>
        <begin position="1"/>
        <end position="24"/>
    </location>
</feature>
<reference evidence="2" key="2">
    <citation type="journal article" date="2021" name="PeerJ">
        <title>Extensive microbial diversity within the chicken gut microbiome revealed by metagenomics and culture.</title>
        <authorList>
            <person name="Gilroy R."/>
            <person name="Ravi A."/>
            <person name="Getino M."/>
            <person name="Pursley I."/>
            <person name="Horton D.L."/>
            <person name="Alikhan N.F."/>
            <person name="Baker D."/>
            <person name="Gharbi K."/>
            <person name="Hall N."/>
            <person name="Watson M."/>
            <person name="Adriaenssens E.M."/>
            <person name="Foster-Nyarko E."/>
            <person name="Jarju S."/>
            <person name="Secka A."/>
            <person name="Antonio M."/>
            <person name="Oren A."/>
            <person name="Chaudhuri R.R."/>
            <person name="La Ragione R."/>
            <person name="Hildebrand F."/>
            <person name="Pallen M.J."/>
        </authorList>
    </citation>
    <scope>NUCLEOTIDE SEQUENCE</scope>
    <source>
        <strain evidence="2">CHK183-6373</strain>
    </source>
</reference>
<dbReference type="Proteomes" id="UP000886884">
    <property type="component" value="Unassembled WGS sequence"/>
</dbReference>
<comment type="caution">
    <text evidence="2">The sequence shown here is derived from an EMBL/GenBank/DDBJ whole genome shotgun (WGS) entry which is preliminary data.</text>
</comment>
<sequence>MKRKLIWAALVAALIMLLGAAALAEDVCPYCGGKLTVGPWEPFGTESHSRAMLCEDCGGECNREYQAHWGGTATCMRGRICEVCGATYGIPDPYAHDYEWQSNGDGTHNVSCSNPGCTYAETNVACSGGSATCTQRAVCSVCNGEYGDLAAHNYANKYKKDEDGTYYRACQNAGCTARDGGYYLYRIIHSGGDGGGLWSSQKYSKEDTCTLSILSNVPAYAGHTFLYWQDDAGNRYTSGDSITLTSASTDIWVRAVYEKIETECDKYGHLFTYTPYFQQHKATCDRCGYETTESHVLNAEQTQCTKCGAYRYSLVFISGFGNPQWGSSTYSAKESCDISITTSVPICSGGTFDHWTDGSGQYRAGDEYTLTAGNPTATLYAVFSHEGACSGDANANCTEYGTCQYCRKPYLDPDNHSFTDKASDELASDATCTEAAKYYVQCDRCGVVSKTETVAVGDPLNHSFTDKASDELASAATCTEAAKYYVQCDRCDEVSGTATIAVGNPLNHSFTNKASDELASVATCTEAAKYYVQCDRCDEVSDTVTVAVGEAKGHVEVTVPGIAPTCTSTGLTAGKRCAVCGEILVKQTGLAMTGHAYKASTIAPTCTEGGYTKYTCANCGAGYTTDETNACGHYYGEWTPSDGAHSALCQRTGCEHTRTVACESFAWRLFAGEAAYDFAFCPVCGEVNDGTHLSWVEEAGAEALTKNLPRGEIVLRVGALANGEAVMSVGFEYSGELTQPAGEVKVTLPAALLEGYTLTLLEADGAESELPFAVEDEEISFTLDFTPVEDEEPVPVRVIRLIPVAG</sequence>
<accession>A0A9D1TDK0</accession>
<reference evidence="2" key="1">
    <citation type="submission" date="2020-10" db="EMBL/GenBank/DDBJ databases">
        <authorList>
            <person name="Gilroy R."/>
        </authorList>
    </citation>
    <scope>NUCLEOTIDE SEQUENCE</scope>
    <source>
        <strain evidence="2">CHK183-6373</strain>
    </source>
</reference>
<proteinExistence type="predicted"/>
<evidence type="ECO:0008006" key="4">
    <source>
        <dbReference type="Google" id="ProtNLM"/>
    </source>
</evidence>
<dbReference type="EMBL" id="DVOT01000175">
    <property type="protein sequence ID" value="HIV28273.1"/>
    <property type="molecule type" value="Genomic_DNA"/>
</dbReference>
<dbReference type="AlphaFoldDB" id="A0A9D1TDK0"/>